<keyword evidence="7" id="KW-0675">Receptor</keyword>
<accession>A0A1D1W092</accession>
<evidence type="ECO:0000256" key="6">
    <source>
        <dbReference type="ARBA" id="ARBA00023136"/>
    </source>
</evidence>
<dbReference type="STRING" id="947166.A0A1D1W092"/>
<feature type="transmembrane region" description="Helical" evidence="9">
    <location>
        <begin position="101"/>
        <end position="121"/>
    </location>
</feature>
<sequence>MDSNGNNMTNVTASLSASTIKGPNWTFTPSFTLFVQLSAFINNGVMLFLFAGNAALITPFTVYILNLFASNFIVSLFFYSVELINELYSAWWLGYTMCTMYQYTSWVLTGSMCIAHGTIALNRLWAVTFPVSYRRHHKKRFALAVIATLWISLHIIVIPGLVLDALWYRLPMETNGCNINTDAPQAWLWFAQLVIMDSPVVIVIAVYPIICYKAVQRNRTRVRPAGEAGTKMTSRRQWAPSTVSASVRSNMEASASVRAGGERQVEYRMLCYRFPRPGNGHGFLALTLMTSTVLLCYCPANVYFTLYIVFNMDVPGMFSKVMIVYELAAVLDPIWFMLSLSSLRAAFRRTFVPCH</sequence>
<keyword evidence="4 9" id="KW-1133">Transmembrane helix</keyword>
<dbReference type="PANTHER" id="PTHR24247">
    <property type="entry name" value="5-HYDROXYTRYPTAMINE RECEPTOR"/>
    <property type="match status" value="1"/>
</dbReference>
<reference evidence="11 12" key="1">
    <citation type="journal article" date="2016" name="Nat. Commun.">
        <title>Extremotolerant tardigrade genome and improved radiotolerance of human cultured cells by tardigrade-unique protein.</title>
        <authorList>
            <person name="Hashimoto T."/>
            <person name="Horikawa D.D."/>
            <person name="Saito Y."/>
            <person name="Kuwahara H."/>
            <person name="Kozuka-Hata H."/>
            <person name="Shin-I T."/>
            <person name="Minakuchi Y."/>
            <person name="Ohishi K."/>
            <person name="Motoyama A."/>
            <person name="Aizu T."/>
            <person name="Enomoto A."/>
            <person name="Kondo K."/>
            <person name="Tanaka S."/>
            <person name="Hara Y."/>
            <person name="Koshikawa S."/>
            <person name="Sagara H."/>
            <person name="Miura T."/>
            <person name="Yokobori S."/>
            <person name="Miyagawa K."/>
            <person name="Suzuki Y."/>
            <person name="Kubo T."/>
            <person name="Oyama M."/>
            <person name="Kohara Y."/>
            <person name="Fujiyama A."/>
            <person name="Arakawa K."/>
            <person name="Katayama T."/>
            <person name="Toyoda A."/>
            <person name="Kunieda T."/>
        </authorList>
    </citation>
    <scope>NUCLEOTIDE SEQUENCE [LARGE SCALE GENOMIC DNA]</scope>
    <source>
        <strain evidence="11 12">YOKOZUNA-1</strain>
    </source>
</reference>
<feature type="transmembrane region" description="Helical" evidence="9">
    <location>
        <begin position="62"/>
        <end position="81"/>
    </location>
</feature>
<feature type="transmembrane region" description="Helical" evidence="9">
    <location>
        <begin position="187"/>
        <end position="210"/>
    </location>
</feature>
<evidence type="ECO:0000256" key="2">
    <source>
        <dbReference type="ARBA" id="ARBA00022475"/>
    </source>
</evidence>
<dbReference type="GO" id="GO:0030594">
    <property type="term" value="F:neurotransmitter receptor activity"/>
    <property type="evidence" value="ECO:0007669"/>
    <property type="project" value="TreeGrafter"/>
</dbReference>
<evidence type="ECO:0000256" key="8">
    <source>
        <dbReference type="ARBA" id="ARBA00023224"/>
    </source>
</evidence>
<dbReference type="Gene3D" id="1.20.1070.10">
    <property type="entry name" value="Rhodopsin 7-helix transmembrane proteins"/>
    <property type="match status" value="1"/>
</dbReference>
<dbReference type="GO" id="GO:0007187">
    <property type="term" value="P:G protein-coupled receptor signaling pathway, coupled to cyclic nucleotide second messenger"/>
    <property type="evidence" value="ECO:0007669"/>
    <property type="project" value="TreeGrafter"/>
</dbReference>
<keyword evidence="6 9" id="KW-0472">Membrane</keyword>
<evidence type="ECO:0000256" key="7">
    <source>
        <dbReference type="ARBA" id="ARBA00023170"/>
    </source>
</evidence>
<evidence type="ECO:0000256" key="5">
    <source>
        <dbReference type="ARBA" id="ARBA00023040"/>
    </source>
</evidence>
<evidence type="ECO:0000313" key="11">
    <source>
        <dbReference type="EMBL" id="GAV04714.1"/>
    </source>
</evidence>
<keyword evidence="3 9" id="KW-0812">Transmembrane</keyword>
<evidence type="ECO:0000256" key="9">
    <source>
        <dbReference type="SAM" id="Phobius"/>
    </source>
</evidence>
<dbReference type="GO" id="GO:0007268">
    <property type="term" value="P:chemical synaptic transmission"/>
    <property type="evidence" value="ECO:0007669"/>
    <property type="project" value="TreeGrafter"/>
</dbReference>
<feature type="transmembrane region" description="Helical" evidence="9">
    <location>
        <begin position="31"/>
        <end position="50"/>
    </location>
</feature>
<evidence type="ECO:0000259" key="10">
    <source>
        <dbReference type="PROSITE" id="PS50262"/>
    </source>
</evidence>
<dbReference type="SUPFAM" id="SSF81321">
    <property type="entry name" value="Family A G protein-coupled receptor-like"/>
    <property type="match status" value="1"/>
</dbReference>
<keyword evidence="5" id="KW-0297">G-protein coupled receptor</keyword>
<dbReference type="EMBL" id="BDGG01000011">
    <property type="protein sequence ID" value="GAV04714.1"/>
    <property type="molecule type" value="Genomic_DNA"/>
</dbReference>
<feature type="domain" description="G-protein coupled receptors family 1 profile" evidence="10">
    <location>
        <begin position="42"/>
        <end position="336"/>
    </location>
</feature>
<dbReference type="PANTHER" id="PTHR24247:SF202">
    <property type="entry name" value="5-HYDROXYTRYPTAMINE RECEPTOR 1"/>
    <property type="match status" value="1"/>
</dbReference>
<protein>
    <recommendedName>
        <fullName evidence="10">G-protein coupled receptors family 1 profile domain-containing protein</fullName>
    </recommendedName>
</protein>
<dbReference type="InterPro" id="IPR000276">
    <property type="entry name" value="GPCR_Rhodpsn"/>
</dbReference>
<gene>
    <name evidence="11" type="primary">RvY_14949-1</name>
    <name evidence="11" type="synonym">RvY_14949.1</name>
    <name evidence="11" type="ORF">RvY_14949</name>
</gene>
<keyword evidence="12" id="KW-1185">Reference proteome</keyword>
<dbReference type="OrthoDB" id="2101615at2759"/>
<organism evidence="11 12">
    <name type="scientific">Ramazzottius varieornatus</name>
    <name type="common">Water bear</name>
    <name type="synonym">Tardigrade</name>
    <dbReference type="NCBI Taxonomy" id="947166"/>
    <lineage>
        <taxon>Eukaryota</taxon>
        <taxon>Metazoa</taxon>
        <taxon>Ecdysozoa</taxon>
        <taxon>Tardigrada</taxon>
        <taxon>Eutardigrada</taxon>
        <taxon>Parachela</taxon>
        <taxon>Hypsibioidea</taxon>
        <taxon>Ramazzottiidae</taxon>
        <taxon>Ramazzottius</taxon>
    </lineage>
</organism>
<dbReference type="GO" id="GO:0004993">
    <property type="term" value="F:G protein-coupled serotonin receptor activity"/>
    <property type="evidence" value="ECO:0007669"/>
    <property type="project" value="TreeGrafter"/>
</dbReference>
<feature type="transmembrane region" description="Helical" evidence="9">
    <location>
        <begin position="322"/>
        <end position="340"/>
    </location>
</feature>
<dbReference type="GO" id="GO:0005886">
    <property type="term" value="C:plasma membrane"/>
    <property type="evidence" value="ECO:0007669"/>
    <property type="project" value="UniProtKB-SubCell"/>
</dbReference>
<dbReference type="AlphaFoldDB" id="A0A1D1W092"/>
<name>A0A1D1W092_RAMVA</name>
<feature type="transmembrane region" description="Helical" evidence="9">
    <location>
        <begin position="283"/>
        <end position="310"/>
    </location>
</feature>
<keyword evidence="2" id="KW-1003">Cell membrane</keyword>
<feature type="transmembrane region" description="Helical" evidence="9">
    <location>
        <begin position="141"/>
        <end position="167"/>
    </location>
</feature>
<keyword evidence="8" id="KW-0807">Transducer</keyword>
<evidence type="ECO:0000256" key="3">
    <source>
        <dbReference type="ARBA" id="ARBA00022692"/>
    </source>
</evidence>
<dbReference type="GO" id="GO:0030425">
    <property type="term" value="C:dendrite"/>
    <property type="evidence" value="ECO:0007669"/>
    <property type="project" value="TreeGrafter"/>
</dbReference>
<evidence type="ECO:0000256" key="4">
    <source>
        <dbReference type="ARBA" id="ARBA00022989"/>
    </source>
</evidence>
<dbReference type="Proteomes" id="UP000186922">
    <property type="component" value="Unassembled WGS sequence"/>
</dbReference>
<proteinExistence type="predicted"/>
<evidence type="ECO:0000313" key="12">
    <source>
        <dbReference type="Proteomes" id="UP000186922"/>
    </source>
</evidence>
<dbReference type="Pfam" id="PF00001">
    <property type="entry name" value="7tm_1"/>
    <property type="match status" value="1"/>
</dbReference>
<dbReference type="PROSITE" id="PS50262">
    <property type="entry name" value="G_PROTEIN_RECEP_F1_2"/>
    <property type="match status" value="1"/>
</dbReference>
<dbReference type="GO" id="GO:0045202">
    <property type="term" value="C:synapse"/>
    <property type="evidence" value="ECO:0007669"/>
    <property type="project" value="GOC"/>
</dbReference>
<comment type="subcellular location">
    <subcellularLocation>
        <location evidence="1">Cell membrane</location>
        <topology evidence="1">Multi-pass membrane protein</topology>
    </subcellularLocation>
</comment>
<evidence type="ECO:0000256" key="1">
    <source>
        <dbReference type="ARBA" id="ARBA00004651"/>
    </source>
</evidence>
<dbReference type="InterPro" id="IPR017452">
    <property type="entry name" value="GPCR_Rhodpsn_7TM"/>
</dbReference>
<comment type="caution">
    <text evidence="11">The sequence shown here is derived from an EMBL/GenBank/DDBJ whole genome shotgun (WGS) entry which is preliminary data.</text>
</comment>